<organism evidence="1 2">
    <name type="scientific">Cytospora mali</name>
    <name type="common">Apple Valsa canker fungus</name>
    <name type="synonym">Valsa mali</name>
    <dbReference type="NCBI Taxonomy" id="578113"/>
    <lineage>
        <taxon>Eukaryota</taxon>
        <taxon>Fungi</taxon>
        <taxon>Dikarya</taxon>
        <taxon>Ascomycota</taxon>
        <taxon>Pezizomycotina</taxon>
        <taxon>Sordariomycetes</taxon>
        <taxon>Sordariomycetidae</taxon>
        <taxon>Diaporthales</taxon>
        <taxon>Cytosporaceae</taxon>
        <taxon>Cytospora</taxon>
    </lineage>
</organism>
<keyword evidence="2" id="KW-1185">Reference proteome</keyword>
<accession>A0A194WAG2</accession>
<dbReference type="Proteomes" id="UP000078559">
    <property type="component" value="Chromosome 10"/>
</dbReference>
<sequence length="105" mass="11728">MAITNYPEMPDYGNLTAHRIIEDYCEEALVDGMMDLLADIGRDAVTWVSHNWGAGTLQGNDTEDDSAAQPYSVCLYDTQDRVIWSHTETAKYRYDGASYALGRGL</sequence>
<evidence type="ECO:0000313" key="2">
    <source>
        <dbReference type="Proteomes" id="UP000078559"/>
    </source>
</evidence>
<reference evidence="1" key="1">
    <citation type="submission" date="2014-12" db="EMBL/GenBank/DDBJ databases">
        <title>Genome Sequence of Valsa Canker Pathogens Uncovers a Specific Adaption of Colonization on Woody Bark.</title>
        <authorList>
            <person name="Yin Z."/>
            <person name="Liu H."/>
            <person name="Gao X."/>
            <person name="Li Z."/>
            <person name="Song N."/>
            <person name="Ke X."/>
            <person name="Dai Q."/>
            <person name="Wu Y."/>
            <person name="Sun Y."/>
            <person name="Xu J.-R."/>
            <person name="Kang Z.K."/>
            <person name="Wang L."/>
            <person name="Huang L."/>
        </authorList>
    </citation>
    <scope>NUCLEOTIDE SEQUENCE [LARGE SCALE GENOMIC DNA]</scope>
    <source>
        <strain evidence="1">03-8</strain>
    </source>
</reference>
<gene>
    <name evidence="1" type="ORF">VM1G_11915</name>
</gene>
<dbReference type="OrthoDB" id="408373at2759"/>
<protein>
    <submittedName>
        <fullName evidence="1">Uncharacterized protein</fullName>
    </submittedName>
</protein>
<proteinExistence type="predicted"/>
<evidence type="ECO:0000313" key="1">
    <source>
        <dbReference type="EMBL" id="KUI73312.1"/>
    </source>
</evidence>
<name>A0A194WAG2_CYTMA</name>
<dbReference type="EMBL" id="CM003107">
    <property type="protein sequence ID" value="KUI73312.1"/>
    <property type="molecule type" value="Genomic_DNA"/>
</dbReference>
<dbReference type="SMR" id="A0A194WAG2"/>
<dbReference type="AlphaFoldDB" id="A0A194WAG2"/>